<evidence type="ECO:0000313" key="3">
    <source>
        <dbReference type="Proteomes" id="UP000664628"/>
    </source>
</evidence>
<feature type="chain" id="PRO_5046581359" evidence="1">
    <location>
        <begin position="22"/>
        <end position="218"/>
    </location>
</feature>
<organism evidence="2 3">
    <name type="scientific">Fibrella forsythiae</name>
    <dbReference type="NCBI Taxonomy" id="2817061"/>
    <lineage>
        <taxon>Bacteria</taxon>
        <taxon>Pseudomonadati</taxon>
        <taxon>Bacteroidota</taxon>
        <taxon>Cytophagia</taxon>
        <taxon>Cytophagales</taxon>
        <taxon>Spirosomataceae</taxon>
        <taxon>Fibrella</taxon>
    </lineage>
</organism>
<reference evidence="2 3" key="1">
    <citation type="submission" date="2021-03" db="EMBL/GenBank/DDBJ databases">
        <title>Fibrella sp. HMF5405 genome sequencing and assembly.</title>
        <authorList>
            <person name="Kang H."/>
            <person name="Kim H."/>
            <person name="Bae S."/>
            <person name="Joh K."/>
        </authorList>
    </citation>
    <scope>NUCLEOTIDE SEQUENCE [LARGE SCALE GENOMIC DNA]</scope>
    <source>
        <strain evidence="2 3">HMF5405</strain>
    </source>
</reference>
<gene>
    <name evidence="2" type="ORF">J2I46_24270</name>
</gene>
<sequence length="218" mass="23835">MKIRRLFVVLSLLMAASPATSFTQPVNVPVAALGSTDRISFMLKNTLGYHRMFRVEGPGIAYGFTMNRRETVPCSWPVGSKLYFSSDGETTKGLILTVTEADAGKTLTTGDVTTDKTRNEQPTASATPNRITFVLHNTSLLPRKIALISYEPGERGNGTNIFTILPKGNKKFSFPADTKLYLANDDDVSIVMSGKRIDSGLPFLVVKKEDAGRIIDLD</sequence>
<keyword evidence="1" id="KW-0732">Signal</keyword>
<evidence type="ECO:0000313" key="2">
    <source>
        <dbReference type="EMBL" id="MBO0951722.1"/>
    </source>
</evidence>
<name>A0ABS3JS52_9BACT</name>
<dbReference type="EMBL" id="JAFMYW010000008">
    <property type="protein sequence ID" value="MBO0951722.1"/>
    <property type="molecule type" value="Genomic_DNA"/>
</dbReference>
<proteinExistence type="predicted"/>
<dbReference type="RefSeq" id="WP_207331666.1">
    <property type="nucleotide sequence ID" value="NZ_JAFMYW010000008.1"/>
</dbReference>
<protein>
    <submittedName>
        <fullName evidence="2">Uncharacterized protein</fullName>
    </submittedName>
</protein>
<comment type="caution">
    <text evidence="2">The sequence shown here is derived from an EMBL/GenBank/DDBJ whole genome shotgun (WGS) entry which is preliminary data.</text>
</comment>
<accession>A0ABS3JS52</accession>
<keyword evidence="3" id="KW-1185">Reference proteome</keyword>
<feature type="signal peptide" evidence="1">
    <location>
        <begin position="1"/>
        <end position="21"/>
    </location>
</feature>
<dbReference type="Proteomes" id="UP000664628">
    <property type="component" value="Unassembled WGS sequence"/>
</dbReference>
<evidence type="ECO:0000256" key="1">
    <source>
        <dbReference type="SAM" id="SignalP"/>
    </source>
</evidence>